<protein>
    <submittedName>
        <fullName evidence="2">LPS-assembly protein LptD</fullName>
    </submittedName>
</protein>
<dbReference type="PANTHER" id="PTHR30189:SF1">
    <property type="entry name" value="LPS-ASSEMBLY PROTEIN LPTD"/>
    <property type="match status" value="1"/>
</dbReference>
<comment type="caution">
    <text evidence="2">The sequence shown here is derived from an EMBL/GenBank/DDBJ whole genome shotgun (WGS) entry which is preliminary data.</text>
</comment>
<proteinExistence type="predicted"/>
<dbReference type="EMBL" id="JAESIY010000005">
    <property type="protein sequence ID" value="MBL3656539.1"/>
    <property type="molecule type" value="Genomic_DNA"/>
</dbReference>
<dbReference type="GO" id="GO:0009279">
    <property type="term" value="C:cell outer membrane"/>
    <property type="evidence" value="ECO:0007669"/>
    <property type="project" value="TreeGrafter"/>
</dbReference>
<dbReference type="AlphaFoldDB" id="A0A937F932"/>
<dbReference type="InterPro" id="IPR050218">
    <property type="entry name" value="LptD"/>
</dbReference>
<feature type="domain" description="LPS-assembly protein LptD central" evidence="1">
    <location>
        <begin position="220"/>
        <end position="708"/>
    </location>
</feature>
<evidence type="ECO:0000313" key="2">
    <source>
        <dbReference type="EMBL" id="MBL3656539.1"/>
    </source>
</evidence>
<organism evidence="2 3">
    <name type="scientific">Fulvivirga sediminis</name>
    <dbReference type="NCBI Taxonomy" id="2803949"/>
    <lineage>
        <taxon>Bacteria</taxon>
        <taxon>Pseudomonadati</taxon>
        <taxon>Bacteroidota</taxon>
        <taxon>Cytophagia</taxon>
        <taxon>Cytophagales</taxon>
        <taxon>Fulvivirgaceae</taxon>
        <taxon>Fulvivirga</taxon>
    </lineage>
</organism>
<reference evidence="2" key="1">
    <citation type="submission" date="2021-01" db="EMBL/GenBank/DDBJ databases">
        <title>Fulvivirga kasyanovii gen. nov., sp nov., a novel member of the phylum Bacteroidetes isolated from seawater in a mussel farm.</title>
        <authorList>
            <person name="Zhao L.-H."/>
            <person name="Wang Z.-J."/>
        </authorList>
    </citation>
    <scope>NUCLEOTIDE SEQUENCE</scope>
    <source>
        <strain evidence="2">2943</strain>
    </source>
</reference>
<dbReference type="InterPro" id="IPR045659">
    <property type="entry name" value="LptD_2"/>
</dbReference>
<gene>
    <name evidence="2" type="ORF">JL102_10380</name>
</gene>
<dbReference type="Proteomes" id="UP000659388">
    <property type="component" value="Unassembled WGS sequence"/>
</dbReference>
<name>A0A937F932_9BACT</name>
<dbReference type="RefSeq" id="WP_202244559.1">
    <property type="nucleotide sequence ID" value="NZ_JAESIY010000005.1"/>
</dbReference>
<dbReference type="PANTHER" id="PTHR30189">
    <property type="entry name" value="LPS-ASSEMBLY PROTEIN"/>
    <property type="match status" value="1"/>
</dbReference>
<dbReference type="GO" id="GO:1990351">
    <property type="term" value="C:transporter complex"/>
    <property type="evidence" value="ECO:0007669"/>
    <property type="project" value="TreeGrafter"/>
</dbReference>
<evidence type="ECO:0000313" key="3">
    <source>
        <dbReference type="Proteomes" id="UP000659388"/>
    </source>
</evidence>
<evidence type="ECO:0000259" key="1">
    <source>
        <dbReference type="Pfam" id="PF19838"/>
    </source>
</evidence>
<sequence length="902" mass="102165">MKFWYLAKHGLLLVFFGFFIALGHAQTPEKNISTPKEVLGNENMEADTISNNSDSTAFVADSTKSETPKSDIETTINYSARDSINFSVDSKIVKLYGDAKIDYGAIKLEADHIEIDYNNHTLTAHGKEDSLGRKVGYPIFKNGAETYETKDISYNFKTGEARISEVVTQQGEGYLHGETVYKNSKDELFSINNTYTTCDLAHPHYRIRARKTKAIPNDKIVSGPFNLEINDVPTPLGFIFGMFPAKNEASSGIIIPSYGEERRRGFYLRGGGYFFDISEYVKIAVRGDVYSKGGHGVHVNSVYKKRYAYNGNVNFDYTKLRLSNNIEDEDTRNDYRLAWSHSPQSKGNSRFSASVNAATSSYNTNNYLGINTPEAQNSINNFTRKLSSNISYSKTFQGTPFSLGLSMRHNQDVQTREVDLLLPSLTFNMSNIYPFKNKNGASNSWVEKINVRYSLTGTNTLTNNLGKIGSDPTIDSIAPFDFQNFGTFLENSNKGLQHRIPLSTSFKVLKHFTASPSINYTENWYFDKLAWELDEDNPNQAVVADTINGFNRVYEYNFSTSFSTRLYGFFNLKKGKVKIRHVMNPNISLSYRPDFGAEKYGYYQELTTEEGETILRSRYQGYAYGAPSYGESGSISFSLNNSLEMKNEAKTDSTNKATKVPILNNFGFNTAYNFVADSFKLSNITFRANTSVFKKKVNINLTGTVDPYVYVLNDVTVNSQGDNIYDQDRIDQYTWNNGQGLGQLSNANLAISTNLNPSGQKSDEKTRERINNSDLNQADKDFLLNNSASYVDFTIPWSLRVNYSFNYSKVGFRDAKITQTVRLSGDFSLSEKWKVTFNTGYDFEEKAVSLTNFGISRDLHCWEMNMNWTPFGVYTNYNFTIRVKSSLLQDLKLNRTRSFYDN</sequence>
<accession>A0A937F932</accession>
<keyword evidence="3" id="KW-1185">Reference proteome</keyword>
<dbReference type="Pfam" id="PF19838">
    <property type="entry name" value="LptD_2"/>
    <property type="match status" value="1"/>
</dbReference>